<dbReference type="Pfam" id="PF01497">
    <property type="entry name" value="Peripla_BP_2"/>
    <property type="match status" value="1"/>
</dbReference>
<name>A0ABW2FJZ8_9BACL</name>
<evidence type="ECO:0000256" key="6">
    <source>
        <dbReference type="SAM" id="SignalP"/>
    </source>
</evidence>
<dbReference type="PROSITE" id="PS50983">
    <property type="entry name" value="FE_B12_PBP"/>
    <property type="match status" value="1"/>
</dbReference>
<feature type="chain" id="PRO_5046360919" evidence="6">
    <location>
        <begin position="24"/>
        <end position="353"/>
    </location>
</feature>
<keyword evidence="9" id="KW-1185">Reference proteome</keyword>
<dbReference type="PROSITE" id="PS51257">
    <property type="entry name" value="PROKAR_LIPOPROTEIN"/>
    <property type="match status" value="1"/>
</dbReference>
<keyword evidence="3" id="KW-0813">Transport</keyword>
<feature type="region of interest" description="Disordered" evidence="5">
    <location>
        <begin position="25"/>
        <end position="67"/>
    </location>
</feature>
<dbReference type="InterPro" id="IPR051313">
    <property type="entry name" value="Bact_iron-sidero_bind"/>
</dbReference>
<dbReference type="EMBL" id="JBHTAI010000022">
    <property type="protein sequence ID" value="MFC7152309.1"/>
    <property type="molecule type" value="Genomic_DNA"/>
</dbReference>
<dbReference type="Gene3D" id="3.40.50.1980">
    <property type="entry name" value="Nitrogenase molybdenum iron protein domain"/>
    <property type="match status" value="2"/>
</dbReference>
<reference evidence="9" key="1">
    <citation type="journal article" date="2019" name="Int. J. Syst. Evol. Microbiol.">
        <title>The Global Catalogue of Microorganisms (GCM) 10K type strain sequencing project: providing services to taxonomists for standard genome sequencing and annotation.</title>
        <authorList>
            <consortium name="The Broad Institute Genomics Platform"/>
            <consortium name="The Broad Institute Genome Sequencing Center for Infectious Disease"/>
            <person name="Wu L."/>
            <person name="Ma J."/>
        </authorList>
    </citation>
    <scope>NUCLEOTIDE SEQUENCE [LARGE SCALE GENOMIC DNA]</scope>
    <source>
        <strain evidence="9">KCTC 12907</strain>
    </source>
</reference>
<proteinExistence type="inferred from homology"/>
<comment type="subcellular location">
    <subcellularLocation>
        <location evidence="1">Cell envelope</location>
    </subcellularLocation>
</comment>
<accession>A0ABW2FJZ8</accession>
<gene>
    <name evidence="8" type="ORF">ACFQMJ_27560</name>
</gene>
<evidence type="ECO:0000256" key="3">
    <source>
        <dbReference type="ARBA" id="ARBA00022448"/>
    </source>
</evidence>
<dbReference type="PANTHER" id="PTHR30532:SF24">
    <property type="entry name" value="FERRIC ENTEROBACTIN-BINDING PERIPLASMIC PROTEIN FEPB"/>
    <property type="match status" value="1"/>
</dbReference>
<comment type="similarity">
    <text evidence="2">Belongs to the bacterial solute-binding protein 8 family.</text>
</comment>
<evidence type="ECO:0000313" key="9">
    <source>
        <dbReference type="Proteomes" id="UP001596378"/>
    </source>
</evidence>
<evidence type="ECO:0000256" key="4">
    <source>
        <dbReference type="ARBA" id="ARBA00022729"/>
    </source>
</evidence>
<evidence type="ECO:0000256" key="1">
    <source>
        <dbReference type="ARBA" id="ARBA00004196"/>
    </source>
</evidence>
<comment type="caution">
    <text evidence="8">The sequence shown here is derived from an EMBL/GenBank/DDBJ whole genome shotgun (WGS) entry which is preliminary data.</text>
</comment>
<dbReference type="Proteomes" id="UP001596378">
    <property type="component" value="Unassembled WGS sequence"/>
</dbReference>
<dbReference type="RefSeq" id="WP_378044569.1">
    <property type="nucleotide sequence ID" value="NZ_JBHMDN010000005.1"/>
</dbReference>
<keyword evidence="4 6" id="KW-0732">Signal</keyword>
<evidence type="ECO:0000256" key="5">
    <source>
        <dbReference type="SAM" id="MobiDB-lite"/>
    </source>
</evidence>
<evidence type="ECO:0000259" key="7">
    <source>
        <dbReference type="PROSITE" id="PS50983"/>
    </source>
</evidence>
<sequence length="353" mass="37463">MTARTSSLTVSALMLALALLLGACSNSESPSGQASSSPAQTGSESGSGESPSSSPSSGPSEEAAPEAAFPRTIHAANGDVTIEKQPQRVAVVHWGYNDSILPFDLNSVALALPFTEKQSVLRTDAYKPYVDRLDELAIVGENTAVNLEALLAYAPDVIIAGNAINKDIVDSLTKIATTVVLDEEKTDVWGDWPSVVTEFGRILGQEETAAGFIADFRANVETAKEKLASIEGSVAFVQIRAKEAWLQGTNYLPTYYEGMGLKAPESSEMEEGAQLSLEGLSQLDPDYLFLGQFNVSDPSLPALSDEWTQSGVWSTLKAVQNDRVYNIDGQLALGYGPLGHSYGVQAILAALSP</sequence>
<organism evidence="8 9">
    <name type="scientific">Cohnella cellulosilytica</name>
    <dbReference type="NCBI Taxonomy" id="986710"/>
    <lineage>
        <taxon>Bacteria</taxon>
        <taxon>Bacillati</taxon>
        <taxon>Bacillota</taxon>
        <taxon>Bacilli</taxon>
        <taxon>Bacillales</taxon>
        <taxon>Paenibacillaceae</taxon>
        <taxon>Cohnella</taxon>
    </lineage>
</organism>
<dbReference type="SUPFAM" id="SSF53807">
    <property type="entry name" value="Helical backbone' metal receptor"/>
    <property type="match status" value="1"/>
</dbReference>
<evidence type="ECO:0000313" key="8">
    <source>
        <dbReference type="EMBL" id="MFC7152309.1"/>
    </source>
</evidence>
<feature type="signal peptide" evidence="6">
    <location>
        <begin position="1"/>
        <end position="23"/>
    </location>
</feature>
<evidence type="ECO:0000256" key="2">
    <source>
        <dbReference type="ARBA" id="ARBA00008814"/>
    </source>
</evidence>
<dbReference type="InterPro" id="IPR002491">
    <property type="entry name" value="ABC_transptr_periplasmic_BD"/>
</dbReference>
<protein>
    <submittedName>
        <fullName evidence="8">ABC transporter substrate-binding protein</fullName>
    </submittedName>
</protein>
<feature type="domain" description="Fe/B12 periplasmic-binding" evidence="7">
    <location>
        <begin position="88"/>
        <end position="353"/>
    </location>
</feature>
<dbReference type="PANTHER" id="PTHR30532">
    <property type="entry name" value="IRON III DICITRATE-BINDING PERIPLASMIC PROTEIN"/>
    <property type="match status" value="1"/>
</dbReference>